<sequence>MNKINDTCFQAEILVVDDIAANLKLLSDILRAHHFKVHGTLSGQLALQALNRLKPDIILLDIKMPGMDGYEVCHAIKANPAWQGIPVIFISALDEPHDKVKAFASGGVDYINKPFQEAEVLARVKTHITLFRTSRALEESHALLEHKVTQRTAELKASERRLKQALKMASLGNWEMDLKTGKLSWSDEIVDIFGFGKNTFNVSFEGFIDSVHPEDQEKVKQAYQEAVAEKKSCDIVHRIIRKDNYETRFVHEHADPIDNAQNDSTYFFGTVQDITNLVKAEQSSDLYQKKFHHALIQTIESVAATLEKRDPYTAGHQKRVADLSTAIATEMGMDAHMIEGVRLGSSIHDIGKVHIPAEILNRPGKLAEVEFEIIKSHAQNGFEILKEVEFPWPVAQMIHQHHERLDGSGYPEGLKADEIILEARIIAVADVVEAMASHRPYRAAKGIELALAEVEKGAGSIFDPQVVEACLRLFRENRYQLTTHF</sequence>
<dbReference type="Pfam" id="PF13487">
    <property type="entry name" value="HD_5"/>
    <property type="match status" value="1"/>
</dbReference>
<dbReference type="Gene3D" id="3.30.450.20">
    <property type="entry name" value="PAS domain"/>
    <property type="match status" value="1"/>
</dbReference>
<dbReference type="GO" id="GO:0071111">
    <property type="term" value="F:cyclic-guanylate-specific phosphodiesterase activity"/>
    <property type="evidence" value="ECO:0007669"/>
    <property type="project" value="UniProtKB-EC"/>
</dbReference>
<dbReference type="Pfam" id="PF08447">
    <property type="entry name" value="PAS_3"/>
    <property type="match status" value="1"/>
</dbReference>
<dbReference type="InterPro" id="IPR035965">
    <property type="entry name" value="PAS-like_dom_sf"/>
</dbReference>
<feature type="domain" description="PAS" evidence="3">
    <location>
        <begin position="158"/>
        <end position="230"/>
    </location>
</feature>
<dbReference type="InterPro" id="IPR011006">
    <property type="entry name" value="CheY-like_superfamily"/>
</dbReference>
<dbReference type="PROSITE" id="PS51832">
    <property type="entry name" value="HD_GYP"/>
    <property type="match status" value="1"/>
</dbReference>
<dbReference type="InterPro" id="IPR001789">
    <property type="entry name" value="Sig_transdc_resp-reg_receiver"/>
</dbReference>
<dbReference type="PROSITE" id="PS50112">
    <property type="entry name" value="PAS"/>
    <property type="match status" value="1"/>
</dbReference>
<dbReference type="AlphaFoldDB" id="A0A1H6FDB5"/>
<feature type="domain" description="Response regulatory" evidence="2">
    <location>
        <begin position="12"/>
        <end position="128"/>
    </location>
</feature>
<dbReference type="OrthoDB" id="5621394at2"/>
<reference evidence="5 6" key="1">
    <citation type="submission" date="2016-10" db="EMBL/GenBank/DDBJ databases">
        <authorList>
            <person name="de Groot N.N."/>
        </authorList>
    </citation>
    <scope>NUCLEOTIDE SEQUENCE [LARGE SCALE GENOMIC DNA]</scope>
    <source>
        <strain evidence="5">MBHS1</strain>
    </source>
</reference>
<dbReference type="EMBL" id="FMSV02000512">
    <property type="protein sequence ID" value="SEH07015.1"/>
    <property type="molecule type" value="Genomic_DNA"/>
</dbReference>
<dbReference type="EC" id="3.1.4.52" evidence="5"/>
<dbReference type="CDD" id="cd00130">
    <property type="entry name" value="PAS"/>
    <property type="match status" value="1"/>
</dbReference>
<proteinExistence type="predicted"/>
<dbReference type="SUPFAM" id="SSF109604">
    <property type="entry name" value="HD-domain/PDEase-like"/>
    <property type="match status" value="1"/>
</dbReference>
<feature type="modified residue" description="4-aspartylphosphate" evidence="1">
    <location>
        <position position="61"/>
    </location>
</feature>
<name>A0A1H6FDB5_9GAMM</name>
<dbReference type="GO" id="GO:0000160">
    <property type="term" value="P:phosphorelay signal transduction system"/>
    <property type="evidence" value="ECO:0007669"/>
    <property type="project" value="InterPro"/>
</dbReference>
<dbReference type="NCBIfam" id="TIGR00229">
    <property type="entry name" value="sensory_box"/>
    <property type="match status" value="1"/>
</dbReference>
<dbReference type="CDD" id="cd19920">
    <property type="entry name" value="REC_PA4781-like"/>
    <property type="match status" value="1"/>
</dbReference>
<dbReference type="Pfam" id="PF00072">
    <property type="entry name" value="Response_reg"/>
    <property type="match status" value="1"/>
</dbReference>
<dbReference type="SUPFAM" id="SSF55785">
    <property type="entry name" value="PYP-like sensor domain (PAS domain)"/>
    <property type="match status" value="1"/>
</dbReference>
<dbReference type="NCBIfam" id="TIGR00277">
    <property type="entry name" value="HDIG"/>
    <property type="match status" value="1"/>
</dbReference>
<gene>
    <name evidence="5" type="primary">rpfG_1</name>
    <name evidence="5" type="ORF">MBHS_02881</name>
</gene>
<dbReference type="InterPro" id="IPR052020">
    <property type="entry name" value="Cyclic_di-GMP/3'3'-cGAMP_PDE"/>
</dbReference>
<dbReference type="PROSITE" id="PS50110">
    <property type="entry name" value="RESPONSE_REGULATORY"/>
    <property type="match status" value="1"/>
</dbReference>
<accession>A0A1H6FDB5</accession>
<dbReference type="Gene3D" id="3.40.50.2300">
    <property type="match status" value="1"/>
</dbReference>
<organism evidence="5 6">
    <name type="scientific">Candidatus Venteria ishoeyi</name>
    <dbReference type="NCBI Taxonomy" id="1899563"/>
    <lineage>
        <taxon>Bacteria</taxon>
        <taxon>Pseudomonadati</taxon>
        <taxon>Pseudomonadota</taxon>
        <taxon>Gammaproteobacteria</taxon>
        <taxon>Thiotrichales</taxon>
        <taxon>Thiotrichaceae</taxon>
        <taxon>Venteria</taxon>
    </lineage>
</organism>
<evidence type="ECO:0000259" key="2">
    <source>
        <dbReference type="PROSITE" id="PS50110"/>
    </source>
</evidence>
<dbReference type="SUPFAM" id="SSF52172">
    <property type="entry name" value="CheY-like"/>
    <property type="match status" value="1"/>
</dbReference>
<evidence type="ECO:0000259" key="3">
    <source>
        <dbReference type="PROSITE" id="PS50112"/>
    </source>
</evidence>
<dbReference type="InterPro" id="IPR001610">
    <property type="entry name" value="PAC"/>
</dbReference>
<dbReference type="RefSeq" id="WP_103920732.1">
    <property type="nucleotide sequence ID" value="NZ_FMSV02000512.1"/>
</dbReference>
<dbReference type="SMART" id="SM00471">
    <property type="entry name" value="HDc"/>
    <property type="match status" value="1"/>
</dbReference>
<protein>
    <submittedName>
        <fullName evidence="5">Cyclic di-GMP phosphodiesterase response regulator RpfG</fullName>
        <ecNumber evidence="5">3.1.4.52</ecNumber>
    </submittedName>
</protein>
<dbReference type="SMART" id="SM00448">
    <property type="entry name" value="REC"/>
    <property type="match status" value="1"/>
</dbReference>
<dbReference type="InterPro" id="IPR003607">
    <property type="entry name" value="HD/PDEase_dom"/>
</dbReference>
<evidence type="ECO:0000256" key="1">
    <source>
        <dbReference type="PROSITE-ProRule" id="PRU00169"/>
    </source>
</evidence>
<dbReference type="InterPro" id="IPR013655">
    <property type="entry name" value="PAS_fold_3"/>
</dbReference>
<dbReference type="SMART" id="SM00086">
    <property type="entry name" value="PAC"/>
    <property type="match status" value="1"/>
</dbReference>
<evidence type="ECO:0000259" key="4">
    <source>
        <dbReference type="PROSITE" id="PS51832"/>
    </source>
</evidence>
<dbReference type="InterPro" id="IPR000014">
    <property type="entry name" value="PAS"/>
</dbReference>
<dbReference type="CDD" id="cd00077">
    <property type="entry name" value="HDc"/>
    <property type="match status" value="1"/>
</dbReference>
<keyword evidence="5" id="KW-0378">Hydrolase</keyword>
<dbReference type="PANTHER" id="PTHR45228:SF4">
    <property type="entry name" value="LIPOPROTEIN"/>
    <property type="match status" value="1"/>
</dbReference>
<dbReference type="Proteomes" id="UP000236724">
    <property type="component" value="Unassembled WGS sequence"/>
</dbReference>
<dbReference type="Gene3D" id="1.10.3210.10">
    <property type="entry name" value="Hypothetical protein af1432"/>
    <property type="match status" value="1"/>
</dbReference>
<evidence type="ECO:0000313" key="6">
    <source>
        <dbReference type="Proteomes" id="UP000236724"/>
    </source>
</evidence>
<keyword evidence="1" id="KW-0597">Phosphoprotein</keyword>
<dbReference type="PANTHER" id="PTHR45228">
    <property type="entry name" value="CYCLIC DI-GMP PHOSPHODIESTERASE TM_0186-RELATED"/>
    <property type="match status" value="1"/>
</dbReference>
<evidence type="ECO:0000313" key="5">
    <source>
        <dbReference type="EMBL" id="SEH07015.1"/>
    </source>
</evidence>
<dbReference type="InterPro" id="IPR006675">
    <property type="entry name" value="HDIG_dom"/>
</dbReference>
<feature type="domain" description="HD-GYP" evidence="4">
    <location>
        <begin position="291"/>
        <end position="485"/>
    </location>
</feature>
<dbReference type="Gene3D" id="2.10.70.100">
    <property type="match status" value="1"/>
</dbReference>
<dbReference type="InterPro" id="IPR037522">
    <property type="entry name" value="HD_GYP_dom"/>
</dbReference>
<keyword evidence="6" id="KW-1185">Reference proteome</keyword>